<dbReference type="InterPro" id="IPR019407">
    <property type="entry name" value="CTU2"/>
</dbReference>
<organism evidence="3 4">
    <name type="scientific">Dictyocaulus viviparus</name>
    <name type="common">Bovine lungworm</name>
    <dbReference type="NCBI Taxonomy" id="29172"/>
    <lineage>
        <taxon>Eukaryota</taxon>
        <taxon>Metazoa</taxon>
        <taxon>Ecdysozoa</taxon>
        <taxon>Nematoda</taxon>
        <taxon>Chromadorea</taxon>
        <taxon>Rhabditida</taxon>
        <taxon>Rhabditina</taxon>
        <taxon>Rhabditomorpha</taxon>
        <taxon>Strongyloidea</taxon>
        <taxon>Metastrongylidae</taxon>
        <taxon>Dictyocaulus</taxon>
    </lineage>
</organism>
<evidence type="ECO:0000313" key="4">
    <source>
        <dbReference type="Proteomes" id="UP000053766"/>
    </source>
</evidence>
<dbReference type="PANTHER" id="PTHR20882:SF14">
    <property type="entry name" value="CYTOPLASMIC TRNA 2-THIOLATION PROTEIN 2"/>
    <property type="match status" value="1"/>
</dbReference>
<dbReference type="GO" id="GO:0002143">
    <property type="term" value="P:tRNA wobble position uridine thiolation"/>
    <property type="evidence" value="ECO:0007669"/>
    <property type="project" value="TreeGrafter"/>
</dbReference>
<dbReference type="OrthoDB" id="25129at2759"/>
<dbReference type="AlphaFoldDB" id="A0A0D8XJH5"/>
<accession>A0A0D8XJH5</accession>
<protein>
    <submittedName>
        <fullName evidence="3">Uncharacterized protein</fullName>
    </submittedName>
</protein>
<reference evidence="3 4" key="1">
    <citation type="submission" date="2013-11" db="EMBL/GenBank/DDBJ databases">
        <title>Draft genome of the bovine lungworm Dictyocaulus viviparus.</title>
        <authorList>
            <person name="Mitreva M."/>
        </authorList>
    </citation>
    <scope>NUCLEOTIDE SEQUENCE [LARGE SCALE GENOMIC DNA]</scope>
    <source>
        <strain evidence="3 4">HannoverDv2000</strain>
    </source>
</reference>
<dbReference type="STRING" id="29172.A0A0D8XJH5"/>
<evidence type="ECO:0000313" key="3">
    <source>
        <dbReference type="EMBL" id="KJH43994.1"/>
    </source>
</evidence>
<sequence>MVYFKPENIHSRDDSASNDEDLAKCTKCFSKECIVALDETRESAFLFRQIEDAVKQTNFKRLMIEPYLLFFGSLDMNDDNICHGLEHLPKLIELSNSFRTPSSRNEMMRLLKIRLLQDFSQCIGITKVMMSCNSDQLAQLTLSQLCLGRGGRVSDMTDIIEKTLRGTTFIRPLRNISSQEILIALRLEKVEHYVLSPCLKFLAKMKL</sequence>
<name>A0A0D8XJH5_DICVI</name>
<dbReference type="InterPro" id="IPR014729">
    <property type="entry name" value="Rossmann-like_a/b/a_fold"/>
</dbReference>
<dbReference type="GO" id="GO:0016783">
    <property type="term" value="F:sulfurtransferase activity"/>
    <property type="evidence" value="ECO:0007669"/>
    <property type="project" value="TreeGrafter"/>
</dbReference>
<keyword evidence="1" id="KW-0963">Cytoplasm</keyword>
<dbReference type="SUPFAM" id="SSF52402">
    <property type="entry name" value="Adenine nucleotide alpha hydrolases-like"/>
    <property type="match status" value="1"/>
</dbReference>
<keyword evidence="4" id="KW-1185">Reference proteome</keyword>
<dbReference type="PANTHER" id="PTHR20882">
    <property type="entry name" value="CYTOPLASMIC TRNA 2-THIOLATION PROTEIN 2"/>
    <property type="match status" value="1"/>
</dbReference>
<dbReference type="Proteomes" id="UP000053766">
    <property type="component" value="Unassembled WGS sequence"/>
</dbReference>
<dbReference type="GO" id="GO:0005829">
    <property type="term" value="C:cytosol"/>
    <property type="evidence" value="ECO:0007669"/>
    <property type="project" value="TreeGrafter"/>
</dbReference>
<keyword evidence="2" id="KW-0819">tRNA processing</keyword>
<gene>
    <name evidence="3" type="ORF">DICVIV_09977</name>
</gene>
<dbReference type="GO" id="GO:0000049">
    <property type="term" value="F:tRNA binding"/>
    <property type="evidence" value="ECO:0007669"/>
    <property type="project" value="InterPro"/>
</dbReference>
<dbReference type="Gene3D" id="3.40.50.620">
    <property type="entry name" value="HUPs"/>
    <property type="match status" value="1"/>
</dbReference>
<dbReference type="EMBL" id="KN716508">
    <property type="protein sequence ID" value="KJH43994.1"/>
    <property type="molecule type" value="Genomic_DNA"/>
</dbReference>
<evidence type="ECO:0000256" key="2">
    <source>
        <dbReference type="ARBA" id="ARBA00022694"/>
    </source>
</evidence>
<proteinExistence type="predicted"/>
<evidence type="ECO:0000256" key="1">
    <source>
        <dbReference type="ARBA" id="ARBA00022490"/>
    </source>
</evidence>
<reference evidence="4" key="2">
    <citation type="journal article" date="2016" name="Sci. Rep.">
        <title>Dictyocaulus viviparus genome, variome and transcriptome elucidate lungworm biology and support future intervention.</title>
        <authorList>
            <person name="McNulty S.N."/>
            <person name="Strube C."/>
            <person name="Rosa B.A."/>
            <person name="Martin J.C."/>
            <person name="Tyagi R."/>
            <person name="Choi Y.J."/>
            <person name="Wang Q."/>
            <person name="Hallsworth Pepin K."/>
            <person name="Zhang X."/>
            <person name="Ozersky P."/>
            <person name="Wilson R.K."/>
            <person name="Sternberg P.W."/>
            <person name="Gasser R.B."/>
            <person name="Mitreva M."/>
        </authorList>
    </citation>
    <scope>NUCLEOTIDE SEQUENCE [LARGE SCALE GENOMIC DNA]</scope>
    <source>
        <strain evidence="4">HannoverDv2000</strain>
    </source>
</reference>